<gene>
    <name evidence="1" type="ORF">CYLTODRAFT_427107</name>
</gene>
<dbReference type="InterPro" id="IPR055334">
    <property type="entry name" value="PEX8-like"/>
</dbReference>
<dbReference type="STRING" id="1314674.A0A0D7AW14"/>
<proteinExistence type="predicted"/>
<name>A0A0D7AW14_9AGAR</name>
<organism evidence="1 2">
    <name type="scientific">Cylindrobasidium torrendii FP15055 ss-10</name>
    <dbReference type="NCBI Taxonomy" id="1314674"/>
    <lineage>
        <taxon>Eukaryota</taxon>
        <taxon>Fungi</taxon>
        <taxon>Dikarya</taxon>
        <taxon>Basidiomycota</taxon>
        <taxon>Agaricomycotina</taxon>
        <taxon>Agaricomycetes</taxon>
        <taxon>Agaricomycetidae</taxon>
        <taxon>Agaricales</taxon>
        <taxon>Marasmiineae</taxon>
        <taxon>Physalacriaceae</taxon>
        <taxon>Cylindrobasidium</taxon>
    </lineage>
</organism>
<reference evidence="1 2" key="1">
    <citation type="journal article" date="2015" name="Fungal Genet. Biol.">
        <title>Evolution of novel wood decay mechanisms in Agaricales revealed by the genome sequences of Fistulina hepatica and Cylindrobasidium torrendii.</title>
        <authorList>
            <person name="Floudas D."/>
            <person name="Held B.W."/>
            <person name="Riley R."/>
            <person name="Nagy L.G."/>
            <person name="Koehler G."/>
            <person name="Ransdell A.S."/>
            <person name="Younus H."/>
            <person name="Chow J."/>
            <person name="Chiniquy J."/>
            <person name="Lipzen A."/>
            <person name="Tritt A."/>
            <person name="Sun H."/>
            <person name="Haridas S."/>
            <person name="LaButti K."/>
            <person name="Ohm R.A."/>
            <person name="Kues U."/>
            <person name="Blanchette R.A."/>
            <person name="Grigoriev I.V."/>
            <person name="Minto R.E."/>
            <person name="Hibbett D.S."/>
        </authorList>
    </citation>
    <scope>NUCLEOTIDE SEQUENCE [LARGE SCALE GENOMIC DNA]</scope>
    <source>
        <strain evidence="1 2">FP15055 ss-10</strain>
    </source>
</reference>
<accession>A0A0D7AW14</accession>
<dbReference type="AlphaFoldDB" id="A0A0D7AW14"/>
<dbReference type="Proteomes" id="UP000054007">
    <property type="component" value="Unassembled WGS sequence"/>
</dbReference>
<sequence length="599" mass="66347">MGSVYTNLLAHLQRANPIMELDVIQGTLSHHLAHLSPSPTPLAASAVSAPIYLSHPIAQDKLQSLSTAFRHAVHIKYELLRKEAEETSLVKSAFTHSTRTRLAQWLGELIKGLQGGQPIMRLACSTGMLMGVHDFERIREQKGAAENEVVLALAGVMDQYRSFHSPSSDWEREFQPVIDQDGLYIALILSAESLPLVADDKLRVLPLDILGRLLTTALKTAFSSGSFLSTREGLNSPYLPSVAALSKLCSILYGSLISSRPREGLLAAQETLDTFAEICALVESDWQRSQSSDLDQRSWLVLKTLLFSTIMISEGILSNVIYVSKDTASFGRATLSALGHLSFVIQQFGGITPSSNFVELKRAVYLALDVVAGSGDAEHFIASLLKSRSNDLAKKAFILACVEQLVPVLRDPRDMFTLCEEYLNSPKHRETYESAHSVVLAVFARDDMDKWVEKMTPWYMKCLVDNSTEDGLDTMQLSLACSTVVRSAFKLDDGLGWYAIERLEEAIDRYNGDQARAHKLRLALIACVSSVRGLSMLERTLKVVRRVTKGKEEVIALGEEIIGRVGDSEKAFAIEWWAENKPRMEREFVGTEQGSLARL</sequence>
<dbReference type="EMBL" id="KN880816">
    <property type="protein sequence ID" value="KIY62170.1"/>
    <property type="molecule type" value="Genomic_DNA"/>
</dbReference>
<protein>
    <submittedName>
        <fullName evidence="1">Uncharacterized protein</fullName>
    </submittedName>
</protein>
<evidence type="ECO:0000313" key="1">
    <source>
        <dbReference type="EMBL" id="KIY62170.1"/>
    </source>
</evidence>
<dbReference type="PANTHER" id="PTHR39214:SF1">
    <property type="entry name" value="MICROBODY (PEROXISOME) BIOGENESIS PROTEIN PEROXIN 8 (EUROFUNG)"/>
    <property type="match status" value="1"/>
</dbReference>
<dbReference type="PANTHER" id="PTHR39214">
    <property type="entry name" value="MICROBODY (PEROXISOME) BIOGENESIS PROTEIN PEROXIN 8 (EUROFUNG)"/>
    <property type="match status" value="1"/>
</dbReference>
<evidence type="ECO:0000313" key="2">
    <source>
        <dbReference type="Proteomes" id="UP000054007"/>
    </source>
</evidence>
<keyword evidence="2" id="KW-1185">Reference proteome</keyword>
<dbReference type="OrthoDB" id="2357318at2759"/>